<evidence type="ECO:0000256" key="8">
    <source>
        <dbReference type="ARBA" id="ARBA00022840"/>
    </source>
</evidence>
<evidence type="ECO:0000313" key="19">
    <source>
        <dbReference type="Ensembl" id="ENSOMEP00000034029.1"/>
    </source>
</evidence>
<accession>A0A3B3DX48</accession>
<dbReference type="PANTHER" id="PTHR47117">
    <property type="entry name" value="STAR-RELATED LIPID TRANSFER PROTEIN 9"/>
    <property type="match status" value="1"/>
</dbReference>
<feature type="compositionally biased region" description="Polar residues" evidence="17">
    <location>
        <begin position="65"/>
        <end position="83"/>
    </location>
</feature>
<dbReference type="SUPFAM" id="SSF52540">
    <property type="entry name" value="P-loop containing nucleoside triphosphate hydrolases"/>
    <property type="match status" value="1"/>
</dbReference>
<keyword evidence="9 16" id="KW-0175">Coiled coil</keyword>
<dbReference type="GO" id="GO:0005819">
    <property type="term" value="C:spindle"/>
    <property type="evidence" value="ECO:0007669"/>
    <property type="project" value="UniProtKB-SubCell"/>
</dbReference>
<evidence type="ECO:0000256" key="3">
    <source>
        <dbReference type="ARBA" id="ARBA00004214"/>
    </source>
</evidence>
<dbReference type="STRING" id="30732.ENSOMEP00000034029"/>
<dbReference type="InterPro" id="IPR027417">
    <property type="entry name" value="P-loop_NTPase"/>
</dbReference>
<evidence type="ECO:0000256" key="11">
    <source>
        <dbReference type="ARBA" id="ARBA00023212"/>
    </source>
</evidence>
<feature type="compositionally biased region" description="Low complexity" evidence="17">
    <location>
        <begin position="38"/>
        <end position="51"/>
    </location>
</feature>
<feature type="compositionally biased region" description="Polar residues" evidence="17">
    <location>
        <begin position="213"/>
        <end position="229"/>
    </location>
</feature>
<dbReference type="InterPro" id="IPR056523">
    <property type="entry name" value="4HB_KIF14"/>
</dbReference>
<comment type="subunit">
    <text evidence="13">Directly interacts with PRC1 within a complex also containing KIF4A, KIF20A and KIF23; targets to the central spindle. Directly interacts with CIT depending on the activation state of the kinase (stronger interaction with the kinase-dead form); targets to the midbody. Interacts with ARRB2; the interaction is detected in the nucleus upon OR1D2 stimulation. Interacts with AKT1; the interaction is detected in the plasma membrane upon INS stimulation and promotes AKT1 phosphorylation. Interacts with SVIL; at midbody during cytokinesis. Interacts with RADIL (via PDZ domain); recruits RADIL to the microtubule network restricting RADIL from interaction with activated RAP1A.</text>
</comment>
<evidence type="ECO:0000256" key="7">
    <source>
        <dbReference type="ARBA" id="ARBA00022741"/>
    </source>
</evidence>
<keyword evidence="8 15" id="KW-0067">ATP-binding</keyword>
<keyword evidence="20" id="KW-1185">Reference proteome</keyword>
<dbReference type="InterPro" id="IPR000253">
    <property type="entry name" value="FHA_dom"/>
</dbReference>
<feature type="coiled-coil region" evidence="16">
    <location>
        <begin position="610"/>
        <end position="648"/>
    </location>
</feature>
<dbReference type="FunFam" id="3.40.850.10:FF:000042">
    <property type="entry name" value="Kinesin family member 14"/>
    <property type="match status" value="1"/>
</dbReference>
<dbReference type="CDD" id="cd22707">
    <property type="entry name" value="FHA_KIF14"/>
    <property type="match status" value="1"/>
</dbReference>
<dbReference type="GeneTree" id="ENSGT00940000156834"/>
<evidence type="ECO:0000313" key="20">
    <source>
        <dbReference type="Proteomes" id="UP000261560"/>
    </source>
</evidence>
<keyword evidence="7 15" id="KW-0547">Nucleotide-binding</keyword>
<evidence type="ECO:0000256" key="10">
    <source>
        <dbReference type="ARBA" id="ARBA00023175"/>
    </source>
</evidence>
<evidence type="ECO:0000256" key="14">
    <source>
        <dbReference type="ARBA" id="ARBA00073220"/>
    </source>
</evidence>
<feature type="region of interest" description="Disordered" evidence="17">
    <location>
        <begin position="961"/>
        <end position="997"/>
    </location>
</feature>
<dbReference type="PROSITE" id="PS50067">
    <property type="entry name" value="KINESIN_MOTOR_2"/>
    <property type="match status" value="1"/>
</dbReference>
<sequence>MSLFSVQTRKHTAYYDHLLSASTPRRLSRERQGEQKTLNPSLLSENSSSESVCADRKSSEKGRQATRSYVVSALSKSASSQLTPHRGRLTLQRRSRRKSRVETAEKTMLESSKNSSTPMSSTRSKTSFTSTKTPFSKIAARRDVFERLASKEVPKVVAVKSASLERPKPRTQQAEVAKPDHRVSKISGGHQRSSTAAQEKKISISERKGDVPRTSTEQLSQPTEAVRQQESFKMENSAVTVAVRLRPFSAREKAEKALQVIFTSGQDTLVQHPDSKQNYSFTYDFSFCSVDDDDPAFASQQTVYEKLAKPLLLRAFEGFNTCLFAYGQTGSGKSYTMMGFEGEAGVTPRFCQDLFSKLASVESSEVKYHVEMSYFEVYNEKIHDLLVIRDEPNQRRMNVVSSYGDIKGWLELGNKQRATAATGMNDKSSRSHSVFTLVMTQTKTESVEGEEHDHSITSRINLVDLAGSERCSRAQTSGDRLREGASINKSLLTLGKVISALSEQMLTRKKVFIPYRESVLTWLLKESLGGNSKTAMIATLSPAGSNVEESLSTLRYAQQARTIINVAKVNEDTSAKLIRELKAEVEKLRAAQTSSQGVEPERARLFQQEIAALKNKLCQQEREMAEANRAWRKKFEEAEIRKKEETKELQKAGVTFKVDNRLPNLVNLNEDPQLSEMLLYMIKEGQTTVGKLRPDSSHDIQLTGTLIADRHCVISNIHNTVSITPMKNAKTFVNGNLITESTVLHHGDRVILGGDHYFRFNHPAEVQSGKRVSCWTDGGDGHKDFEFAKNELLAAQRAKLEAEIEEAHLKAKEEMIQGIQMAKEVAQKELFDQKALYEERIQTLEKELNQEIERKQQEQLDQKRVANEMAKLKMAKLELEQEVDTQKKRLRLHMEAQLSLMIEEANKISTKLKKRTIFSRHESSDNEQGVLQVRVQNTKLGISTFWSLDKFQNNMAAMRELEQGDSTSKDDDVFYDPEDEWEQDISTSSTSTSSFSRRRSRSLLKSKRISGRLYEIRVHPIQSLHTASSHTAGLMGISTPPTVQQSTNRDTAVPGICKELIGQSVSRLRNSSGTEESMADRLISDLNLIYKTVQTISDLYNGLDDDMFVGNLAAQTELLKATIAVESAVLVTMQWLSGVKPFSGLLYIVAEELKSQVKKMGGFFQMLIQGCESEITSMVVEAQRKSSKCMDAALLALGHFAVVTGMPMSIMRLDAQATGKVIPPATQQQLLCLFKLEESSAAHLQNLSTTSAKLFQLNQAVQNLHSHLSAVLQGHLFFCVHCINYY</sequence>
<evidence type="ECO:0000256" key="13">
    <source>
        <dbReference type="ARBA" id="ARBA00064520"/>
    </source>
</evidence>
<keyword evidence="10 15" id="KW-0505">Motor protein</keyword>
<feature type="compositionally biased region" description="Low complexity" evidence="17">
    <location>
        <begin position="985"/>
        <end position="995"/>
    </location>
</feature>
<keyword evidence="4" id="KW-0963">Cytoplasm</keyword>
<dbReference type="GO" id="GO:0043066">
    <property type="term" value="P:negative regulation of apoptotic process"/>
    <property type="evidence" value="ECO:0007669"/>
    <property type="project" value="UniProtKB-ARBA"/>
</dbReference>
<evidence type="ECO:0000256" key="1">
    <source>
        <dbReference type="ARBA" id="ARBA00004123"/>
    </source>
</evidence>
<dbReference type="SUPFAM" id="SSF49879">
    <property type="entry name" value="SMAD/FHA domain"/>
    <property type="match status" value="1"/>
</dbReference>
<dbReference type="GO" id="GO:0003777">
    <property type="term" value="F:microtubule motor activity"/>
    <property type="evidence" value="ECO:0007669"/>
    <property type="project" value="InterPro"/>
</dbReference>
<feature type="coiled-coil region" evidence="16">
    <location>
        <begin position="785"/>
        <end position="896"/>
    </location>
</feature>
<dbReference type="GO" id="GO:0005874">
    <property type="term" value="C:microtubule"/>
    <property type="evidence" value="ECO:0007669"/>
    <property type="project" value="UniProtKB-KW"/>
</dbReference>
<dbReference type="Pfam" id="PF23313">
    <property type="entry name" value="4HB_KIF14"/>
    <property type="match status" value="1"/>
</dbReference>
<feature type="compositionally biased region" description="Basic and acidic residues" evidence="17">
    <location>
        <begin position="53"/>
        <end position="63"/>
    </location>
</feature>
<keyword evidence="5" id="KW-0597">Phosphoprotein</keyword>
<protein>
    <recommendedName>
        <fullName evidence="14">Kinesin-like protein KIF14</fullName>
    </recommendedName>
</protein>
<dbReference type="GO" id="GO:0007018">
    <property type="term" value="P:microtubule-based movement"/>
    <property type="evidence" value="ECO:0007669"/>
    <property type="project" value="InterPro"/>
</dbReference>
<reference evidence="19" key="1">
    <citation type="submission" date="2025-08" db="UniProtKB">
        <authorList>
            <consortium name="Ensembl"/>
        </authorList>
    </citation>
    <scope>IDENTIFICATION</scope>
</reference>
<dbReference type="GO" id="GO:0001822">
    <property type="term" value="P:kidney development"/>
    <property type="evidence" value="ECO:0007669"/>
    <property type="project" value="Ensembl"/>
</dbReference>
<feature type="compositionally biased region" description="Basic and acidic residues" evidence="17">
    <location>
        <begin position="961"/>
        <end position="972"/>
    </location>
</feature>
<dbReference type="Pfam" id="PF00498">
    <property type="entry name" value="FHA"/>
    <property type="match status" value="1"/>
</dbReference>
<dbReference type="InterPro" id="IPR001752">
    <property type="entry name" value="Kinesin_motor_dom"/>
</dbReference>
<evidence type="ECO:0000256" key="9">
    <source>
        <dbReference type="ARBA" id="ARBA00023054"/>
    </source>
</evidence>
<dbReference type="Ensembl" id="ENSOMET00000027664.1">
    <property type="protein sequence ID" value="ENSOMEP00000034029.1"/>
    <property type="gene ID" value="ENSOMEG00000020419.1"/>
</dbReference>
<dbReference type="PRINTS" id="PR00380">
    <property type="entry name" value="KINESINHEAVY"/>
</dbReference>
<organism evidence="19 20">
    <name type="scientific">Oryzias melastigma</name>
    <name type="common">Marine medaka</name>
    <dbReference type="NCBI Taxonomy" id="30732"/>
    <lineage>
        <taxon>Eukaryota</taxon>
        <taxon>Metazoa</taxon>
        <taxon>Chordata</taxon>
        <taxon>Craniata</taxon>
        <taxon>Vertebrata</taxon>
        <taxon>Euteleostomi</taxon>
        <taxon>Actinopterygii</taxon>
        <taxon>Neopterygii</taxon>
        <taxon>Teleostei</taxon>
        <taxon>Neoteleostei</taxon>
        <taxon>Acanthomorphata</taxon>
        <taxon>Ovalentaria</taxon>
        <taxon>Atherinomorphae</taxon>
        <taxon>Beloniformes</taxon>
        <taxon>Adrianichthyidae</taxon>
        <taxon>Oryziinae</taxon>
        <taxon>Oryzias</taxon>
    </lineage>
</organism>
<feature type="compositionally biased region" description="Low complexity" evidence="17">
    <location>
        <begin position="111"/>
        <end position="129"/>
    </location>
</feature>
<evidence type="ECO:0000259" key="18">
    <source>
        <dbReference type="PROSITE" id="PS50067"/>
    </source>
</evidence>
<name>A0A3B3DX48_ORYME</name>
<feature type="domain" description="Kinesin motor" evidence="18">
    <location>
        <begin position="238"/>
        <end position="563"/>
    </location>
</feature>
<dbReference type="PaxDb" id="30732-ENSOMEP00000034029"/>
<dbReference type="InterPro" id="IPR008984">
    <property type="entry name" value="SMAD_FHA_dom_sf"/>
</dbReference>
<feature type="region of interest" description="Disordered" evidence="17">
    <location>
        <begin position="24"/>
        <end position="129"/>
    </location>
</feature>
<comment type="subcellular location">
    <subcellularLocation>
        <location evidence="2">Cytoplasm</location>
        <location evidence="2">Cytoskeleton</location>
        <location evidence="2">Spindle</location>
    </subcellularLocation>
    <subcellularLocation>
        <location evidence="3">Midbody</location>
    </subcellularLocation>
    <subcellularLocation>
        <location evidence="1">Nucleus</location>
    </subcellularLocation>
</comment>
<reference evidence="19" key="2">
    <citation type="submission" date="2025-09" db="UniProtKB">
        <authorList>
            <consortium name="Ensembl"/>
        </authorList>
    </citation>
    <scope>IDENTIFICATION</scope>
</reference>
<keyword evidence="6" id="KW-0493">Microtubule</keyword>
<keyword evidence="12" id="KW-0539">Nucleus</keyword>
<dbReference type="GO" id="GO:0005634">
    <property type="term" value="C:nucleus"/>
    <property type="evidence" value="ECO:0007669"/>
    <property type="project" value="UniProtKB-SubCell"/>
</dbReference>
<comment type="similarity">
    <text evidence="15">Belongs to the TRAFAC class myosin-kinesin ATPase superfamily. Kinesin family.</text>
</comment>
<dbReference type="FunFam" id="2.60.200.20:FF:000020">
    <property type="entry name" value="Kinesin family member 14"/>
    <property type="match status" value="1"/>
</dbReference>
<dbReference type="Gene3D" id="2.60.200.20">
    <property type="match status" value="1"/>
</dbReference>
<dbReference type="InterPro" id="IPR019821">
    <property type="entry name" value="Kinesin_motor_CS"/>
</dbReference>
<evidence type="ECO:0000256" key="16">
    <source>
        <dbReference type="SAM" id="Coils"/>
    </source>
</evidence>
<dbReference type="GO" id="GO:0007420">
    <property type="term" value="P:brain development"/>
    <property type="evidence" value="ECO:0007669"/>
    <property type="project" value="Ensembl"/>
</dbReference>
<dbReference type="Gene3D" id="3.40.850.10">
    <property type="entry name" value="Kinesin motor domain"/>
    <property type="match status" value="1"/>
</dbReference>
<keyword evidence="11" id="KW-0206">Cytoskeleton</keyword>
<evidence type="ECO:0000256" key="6">
    <source>
        <dbReference type="ARBA" id="ARBA00022701"/>
    </source>
</evidence>
<dbReference type="PROSITE" id="PS00411">
    <property type="entry name" value="KINESIN_MOTOR_1"/>
    <property type="match status" value="1"/>
</dbReference>
<dbReference type="Pfam" id="PF00225">
    <property type="entry name" value="Kinesin"/>
    <property type="match status" value="1"/>
</dbReference>
<dbReference type="SMART" id="SM00129">
    <property type="entry name" value="KISc"/>
    <property type="match status" value="1"/>
</dbReference>
<dbReference type="GO" id="GO:0008017">
    <property type="term" value="F:microtubule binding"/>
    <property type="evidence" value="ECO:0007669"/>
    <property type="project" value="InterPro"/>
</dbReference>
<evidence type="ECO:0000256" key="12">
    <source>
        <dbReference type="ARBA" id="ARBA00023242"/>
    </source>
</evidence>
<dbReference type="PANTHER" id="PTHR47117:SF5">
    <property type="entry name" value="KINESIN-LIKE PROTEIN KIF14"/>
    <property type="match status" value="1"/>
</dbReference>
<feature type="binding site" evidence="15">
    <location>
        <begin position="327"/>
        <end position="334"/>
    </location>
    <ligand>
        <name>ATP</name>
        <dbReference type="ChEBI" id="CHEBI:30616"/>
    </ligand>
</feature>
<feature type="compositionally biased region" description="Acidic residues" evidence="17">
    <location>
        <begin position="973"/>
        <end position="983"/>
    </location>
</feature>
<evidence type="ECO:0000256" key="5">
    <source>
        <dbReference type="ARBA" id="ARBA00022553"/>
    </source>
</evidence>
<evidence type="ECO:0000256" key="17">
    <source>
        <dbReference type="SAM" id="MobiDB-lite"/>
    </source>
</evidence>
<evidence type="ECO:0000256" key="15">
    <source>
        <dbReference type="PROSITE-ProRule" id="PRU00283"/>
    </source>
</evidence>
<dbReference type="InterPro" id="IPR032405">
    <property type="entry name" value="Kinesin_assoc"/>
</dbReference>
<dbReference type="GO" id="GO:0005524">
    <property type="term" value="F:ATP binding"/>
    <property type="evidence" value="ECO:0007669"/>
    <property type="project" value="UniProtKB-UniRule"/>
</dbReference>
<dbReference type="SMART" id="SM00240">
    <property type="entry name" value="FHA"/>
    <property type="match status" value="1"/>
</dbReference>
<proteinExistence type="inferred from homology"/>
<dbReference type="GO" id="GO:0030496">
    <property type="term" value="C:midbody"/>
    <property type="evidence" value="ECO:0007669"/>
    <property type="project" value="UniProtKB-SubCell"/>
</dbReference>
<feature type="compositionally biased region" description="Basic residues" evidence="17">
    <location>
        <begin position="85"/>
        <end position="99"/>
    </location>
</feature>
<evidence type="ECO:0000256" key="4">
    <source>
        <dbReference type="ARBA" id="ARBA00022490"/>
    </source>
</evidence>
<feature type="region of interest" description="Disordered" evidence="17">
    <location>
        <begin position="163"/>
        <end position="229"/>
    </location>
</feature>
<dbReference type="Pfam" id="PF16183">
    <property type="entry name" value="Kinesin_assoc"/>
    <property type="match status" value="1"/>
</dbReference>
<evidence type="ECO:0000256" key="2">
    <source>
        <dbReference type="ARBA" id="ARBA00004186"/>
    </source>
</evidence>
<dbReference type="Proteomes" id="UP000261560">
    <property type="component" value="Unplaced"/>
</dbReference>
<dbReference type="InterPro" id="IPR036961">
    <property type="entry name" value="Kinesin_motor_dom_sf"/>
</dbReference>
<feature type="compositionally biased region" description="Basic and acidic residues" evidence="17">
    <location>
        <begin position="198"/>
        <end position="211"/>
    </location>
</feature>